<comment type="caution">
    <text evidence="1">The sequence shown here is derived from an EMBL/GenBank/DDBJ whole genome shotgun (WGS) entry which is preliminary data.</text>
</comment>
<sequence length="336" mass="37545">MLPVAGQPQKGTLVTDSFTSVVLRENKLALGLNRKVKIYLPPGYTASGKAYPVVYYCHSIFGNPGSIFGAATDQVDRAVAAGVTRAFILVVADYSSPTSGSMYENSPVSGKWLDFTVQELVPFVDRKYRTIRHQNSRAITGDFMGGRGALKLAMTYPDVFSVVYALHPVATGVGTRPWTELGVNWTKINKATTYAELAGDTPSQIFVSICQAFLPNPSRPPFYCDFFMEPDSSGGVKVNTPHMIHVQHDFMLEGQLAESAGNLKKLRAIAFDWARYDGNFDHVYANRAFTRDLEDLGIEHEAEEYRGRPWNKTWNDDGRFYTRVLPFLNRNLVFEQ</sequence>
<dbReference type="InterPro" id="IPR000801">
    <property type="entry name" value="Esterase-like"/>
</dbReference>
<dbReference type="SUPFAM" id="SSF53474">
    <property type="entry name" value="alpha/beta-Hydrolases"/>
    <property type="match status" value="1"/>
</dbReference>
<protein>
    <submittedName>
        <fullName evidence="1">Putative esterase</fullName>
    </submittedName>
</protein>
<dbReference type="InterPro" id="IPR029058">
    <property type="entry name" value="AB_hydrolase_fold"/>
</dbReference>
<dbReference type="Gene3D" id="3.40.50.1820">
    <property type="entry name" value="alpha/beta hydrolase"/>
    <property type="match status" value="1"/>
</dbReference>
<dbReference type="AlphaFoldDB" id="A0A0E9N1G9"/>
<proteinExistence type="predicted"/>
<organism evidence="1 2">
    <name type="scientific">Flavihumibacter petaseus NBRC 106054</name>
    <dbReference type="NCBI Taxonomy" id="1220578"/>
    <lineage>
        <taxon>Bacteria</taxon>
        <taxon>Pseudomonadati</taxon>
        <taxon>Bacteroidota</taxon>
        <taxon>Chitinophagia</taxon>
        <taxon>Chitinophagales</taxon>
        <taxon>Chitinophagaceae</taxon>
        <taxon>Flavihumibacter</taxon>
    </lineage>
</organism>
<accession>A0A0E9N1G9</accession>
<dbReference type="Pfam" id="PF00756">
    <property type="entry name" value="Esterase"/>
    <property type="match status" value="1"/>
</dbReference>
<dbReference type="InterPro" id="IPR050583">
    <property type="entry name" value="Mycobacterial_A85_antigen"/>
</dbReference>
<name>A0A0E9N1G9_9BACT</name>
<evidence type="ECO:0000313" key="2">
    <source>
        <dbReference type="Proteomes" id="UP000033121"/>
    </source>
</evidence>
<dbReference type="EMBL" id="BBWV01000002">
    <property type="protein sequence ID" value="GAO43190.1"/>
    <property type="molecule type" value="Genomic_DNA"/>
</dbReference>
<dbReference type="PANTHER" id="PTHR48098">
    <property type="entry name" value="ENTEROCHELIN ESTERASE-RELATED"/>
    <property type="match status" value="1"/>
</dbReference>
<keyword evidence="2" id="KW-1185">Reference proteome</keyword>
<dbReference type="STRING" id="1220578.FPE01S_02_02940"/>
<dbReference type="Proteomes" id="UP000033121">
    <property type="component" value="Unassembled WGS sequence"/>
</dbReference>
<reference evidence="1 2" key="1">
    <citation type="submission" date="2015-04" db="EMBL/GenBank/DDBJ databases">
        <title>Whole genome shotgun sequence of Flavihumibacter petaseus NBRC 106054.</title>
        <authorList>
            <person name="Miyazawa S."/>
            <person name="Hosoyama A."/>
            <person name="Hashimoto M."/>
            <person name="Noguchi M."/>
            <person name="Tsuchikane K."/>
            <person name="Ohji S."/>
            <person name="Yamazoe A."/>
            <person name="Ichikawa N."/>
            <person name="Kimura A."/>
            <person name="Fujita N."/>
        </authorList>
    </citation>
    <scope>NUCLEOTIDE SEQUENCE [LARGE SCALE GENOMIC DNA]</scope>
    <source>
        <strain evidence="1 2">NBRC 106054</strain>
    </source>
</reference>
<evidence type="ECO:0000313" key="1">
    <source>
        <dbReference type="EMBL" id="GAO43190.1"/>
    </source>
</evidence>
<gene>
    <name evidence="1" type="ORF">FPE01S_02_02940</name>
</gene>